<feature type="domain" description="GGDEF" evidence="1">
    <location>
        <begin position="218"/>
        <end position="343"/>
    </location>
</feature>
<evidence type="ECO:0000313" key="2">
    <source>
        <dbReference type="EMBL" id="CAG7619027.1"/>
    </source>
</evidence>
<dbReference type="Proteomes" id="UP000730618">
    <property type="component" value="Unassembled WGS sequence"/>
</dbReference>
<evidence type="ECO:0000313" key="3">
    <source>
        <dbReference type="Proteomes" id="UP000730618"/>
    </source>
</evidence>
<evidence type="ECO:0000259" key="1">
    <source>
        <dbReference type="PROSITE" id="PS50887"/>
    </source>
</evidence>
<dbReference type="PROSITE" id="PS50887">
    <property type="entry name" value="GGDEF"/>
    <property type="match status" value="1"/>
</dbReference>
<organism evidence="2 3">
    <name type="scientific">Paenibacillus allorhizosphaerae</name>
    <dbReference type="NCBI Taxonomy" id="2849866"/>
    <lineage>
        <taxon>Bacteria</taxon>
        <taxon>Bacillati</taxon>
        <taxon>Bacillota</taxon>
        <taxon>Bacilli</taxon>
        <taxon>Bacillales</taxon>
        <taxon>Paenibacillaceae</taxon>
        <taxon>Paenibacillus</taxon>
    </lineage>
</organism>
<keyword evidence="3" id="KW-1185">Reference proteome</keyword>
<accession>A0ABM8VBJ7</accession>
<proteinExistence type="predicted"/>
<name>A0ABM8VBJ7_9BACL</name>
<dbReference type="RefSeq" id="WP_230414602.1">
    <property type="nucleotide sequence ID" value="NZ_CAJVCE010000001.1"/>
</dbReference>
<reference evidence="2 3" key="1">
    <citation type="submission" date="2021-06" db="EMBL/GenBank/DDBJ databases">
        <authorList>
            <person name="Criscuolo A."/>
        </authorList>
    </citation>
    <scope>NUCLEOTIDE SEQUENCE [LARGE SCALE GENOMIC DNA]</scope>
    <source>
        <strain evidence="3">CIP 111802</strain>
    </source>
</reference>
<dbReference type="Pfam" id="PF24898">
    <property type="entry name" value="GGDEF_GdpP"/>
    <property type="match status" value="1"/>
</dbReference>
<protein>
    <recommendedName>
        <fullName evidence="1">GGDEF domain-containing protein</fullName>
    </recommendedName>
</protein>
<comment type="caution">
    <text evidence="2">The sequence shown here is derived from an EMBL/GenBank/DDBJ whole genome shotgun (WGS) entry which is preliminary data.</text>
</comment>
<gene>
    <name evidence="2" type="ORF">PAECIP111802_00578</name>
</gene>
<sequence length="458" mass="51345">MIQGSMDTEQVHVHKNSIAVGVICPEAFFGTVSDVLKSFPSFSPEILSYRDENEAPVLAEKLAERAEVLFFTGPIPYSRAKEQMTFPIPAHYVPMNGTGLYRSLLDVQIKYGGGIAVSIDTVTQQTAERCAKEFGERLPTLVCMAESVRMGREEIVEFHSRMNRSGQTSVAITAIRSVSEQLTRLGVPNEWMVPTEQDIIVSLERALLATETRRSKESQMVIGLINIDNFSRTAERQESEHDVQRLKLDIHRVLLGYAESLDGHFTHMGGDEYLFVTTRGIFERETGGYKRIPLNWELDKTLGLSLSIGIGFGYSANQAGTHARMALRQAKEAGGNVGFIVREDRGVIGPLEMTETWKLDLSFLSPELLKKAELAGMHYKYLSKMVVDVSRRGKTEYKTQELAQLLGVTTRTVHRLLVVWQDEGLVHVVGEERTAGKGRPKQIFNMSFLSDMVRKSIR</sequence>
<dbReference type="EMBL" id="CAJVCE010000001">
    <property type="protein sequence ID" value="CAG7619027.1"/>
    <property type="molecule type" value="Genomic_DNA"/>
</dbReference>
<dbReference type="InterPro" id="IPR000160">
    <property type="entry name" value="GGDEF_dom"/>
</dbReference>